<dbReference type="Gene3D" id="3.50.50.60">
    <property type="entry name" value="FAD/NAD(P)-binding domain"/>
    <property type="match status" value="2"/>
</dbReference>
<dbReference type="AlphaFoldDB" id="A0A839E7M0"/>
<accession>A0A839E7M0</accession>
<evidence type="ECO:0000259" key="9">
    <source>
        <dbReference type="Pfam" id="PF07992"/>
    </source>
</evidence>
<feature type="domain" description="DUF5753" evidence="10">
    <location>
        <begin position="635"/>
        <end position="670"/>
    </location>
</feature>
<evidence type="ECO:0000256" key="8">
    <source>
        <dbReference type="SAM" id="MobiDB-lite"/>
    </source>
</evidence>
<keyword evidence="5" id="KW-0521">NADP</keyword>
<keyword evidence="6" id="KW-0560">Oxidoreductase</keyword>
<comment type="similarity">
    <text evidence="2">Belongs to the FAD-binding monooxygenase family.</text>
</comment>
<dbReference type="RefSeq" id="WP_220480849.1">
    <property type="nucleotide sequence ID" value="NZ_JACGWZ010000009.1"/>
</dbReference>
<dbReference type="PRINTS" id="PR00411">
    <property type="entry name" value="PNDRDTASEI"/>
</dbReference>
<evidence type="ECO:0000256" key="3">
    <source>
        <dbReference type="ARBA" id="ARBA00022630"/>
    </source>
</evidence>
<dbReference type="PANTHER" id="PTHR43098:SF2">
    <property type="entry name" value="FAD-BINDING MONOOXYGENASE AUSB-RELATED"/>
    <property type="match status" value="1"/>
</dbReference>
<dbReference type="Pfam" id="PF07992">
    <property type="entry name" value="Pyr_redox_2"/>
    <property type="match status" value="1"/>
</dbReference>
<dbReference type="InterPro" id="IPR043917">
    <property type="entry name" value="DUF5753"/>
</dbReference>
<dbReference type="EMBL" id="JACGWZ010000009">
    <property type="protein sequence ID" value="MBA8827697.1"/>
    <property type="molecule type" value="Genomic_DNA"/>
</dbReference>
<dbReference type="Proteomes" id="UP000569329">
    <property type="component" value="Unassembled WGS sequence"/>
</dbReference>
<dbReference type="FunFam" id="3.50.50.60:FF:000341">
    <property type="entry name" value="Baeyer-Villiger monooxygenase"/>
    <property type="match status" value="1"/>
</dbReference>
<evidence type="ECO:0000256" key="5">
    <source>
        <dbReference type="ARBA" id="ARBA00022857"/>
    </source>
</evidence>
<gene>
    <name evidence="11" type="ORF">FHX42_005102</name>
</gene>
<comment type="caution">
    <text evidence="11">The sequence shown here is derived from an EMBL/GenBank/DDBJ whole genome shotgun (WGS) entry which is preliminary data.</text>
</comment>
<organism evidence="11 12">
    <name type="scientific">Halosaccharopolyspora lacisalsi</name>
    <dbReference type="NCBI Taxonomy" id="1000566"/>
    <lineage>
        <taxon>Bacteria</taxon>
        <taxon>Bacillati</taxon>
        <taxon>Actinomycetota</taxon>
        <taxon>Actinomycetes</taxon>
        <taxon>Pseudonocardiales</taxon>
        <taxon>Pseudonocardiaceae</taxon>
        <taxon>Halosaccharopolyspora</taxon>
    </lineage>
</organism>
<sequence length="749" mass="81655">MTTAQPPTPDELAALRRRYHLERERRVRSDGARQYHATDAEFGYYAADPYVGEVAERESMHDAVDVAVVGGGFGGILAGARMRQQGVERVRVVEKGGDFGGTWYWNRYPGIHCDIESHVYLPMLDETGYVPKWKYSPGEEIRQHAMRIARTFDLCPNALFSTAATSLTWDEASEKWIVATDRGDAFHATYVVTATGTLSEPKLPGIPGVETFRGHTFHTSRWDYGYTGGTPDGGMTGLADKRVGVVGTGATGVQAVPMLAEDAQHVYAFQRTPSTVDVRANRRTTAEDVGADHDGWARERRENFLRIVSGEKTVDRDLVADRWTSSAGLLEKLLPSFHRPDGGPDFEAAYEVADAAKMNELRARVERTVTDPETAEKLKPWYRYACKRPTFSDEYYSAFNRDNVSLIDTADTHGIERITEHGVVGGDVAYELDCLIFATGFSVGVSGIQSGKLPVRGRGGTGLLDLWAREGPRTLHGFTSNGFPNLIQMGSLHNASSVNFTHVLDEQAVHAAALVAAAEAEDALIEPSREAEDAWLAVMAEDAPDHEWFHAECTPGYYNREGLGRPNSAHAYPHGAPAFHELLKRWRDPAARRPVATPRRSGGRRTQGQGAGGSPHPDVPRLATGPRRSKASGTRPLIDESVLHRVVGGRSARREQLDHLLWAGRRPTVTDSGHTACRRCSSCFGRGFHADGASGARASRPRAEVAVAPDRAAAGSFLDRLGPGTTTGGPCAVGARDHLAVRSLTTRST</sequence>
<keyword evidence="12" id="KW-1185">Reference proteome</keyword>
<protein>
    <submittedName>
        <fullName evidence="11">Cation diffusion facilitator CzcD-associated flavoprotein CzcO</fullName>
    </submittedName>
</protein>
<dbReference type="Pfam" id="PF19054">
    <property type="entry name" value="DUF5753"/>
    <property type="match status" value="1"/>
</dbReference>
<evidence type="ECO:0000256" key="7">
    <source>
        <dbReference type="ARBA" id="ARBA00023033"/>
    </source>
</evidence>
<keyword evidence="7" id="KW-0503">Monooxygenase</keyword>
<evidence type="ECO:0000256" key="6">
    <source>
        <dbReference type="ARBA" id="ARBA00023002"/>
    </source>
</evidence>
<evidence type="ECO:0000256" key="1">
    <source>
        <dbReference type="ARBA" id="ARBA00001974"/>
    </source>
</evidence>
<dbReference type="InterPro" id="IPR023753">
    <property type="entry name" value="FAD/NAD-binding_dom"/>
</dbReference>
<dbReference type="SUPFAM" id="SSF51905">
    <property type="entry name" value="FAD/NAD(P)-binding domain"/>
    <property type="match status" value="3"/>
</dbReference>
<evidence type="ECO:0000256" key="2">
    <source>
        <dbReference type="ARBA" id="ARBA00010139"/>
    </source>
</evidence>
<feature type="domain" description="FAD/NAD(P)-binding" evidence="9">
    <location>
        <begin position="65"/>
        <end position="275"/>
    </location>
</feature>
<evidence type="ECO:0000259" key="10">
    <source>
        <dbReference type="Pfam" id="PF19054"/>
    </source>
</evidence>
<comment type="cofactor">
    <cofactor evidence="1">
        <name>FAD</name>
        <dbReference type="ChEBI" id="CHEBI:57692"/>
    </cofactor>
</comment>
<reference evidence="11 12" key="1">
    <citation type="submission" date="2020-07" db="EMBL/GenBank/DDBJ databases">
        <title>Sequencing the genomes of 1000 actinobacteria strains.</title>
        <authorList>
            <person name="Klenk H.-P."/>
        </authorList>
    </citation>
    <scope>NUCLEOTIDE SEQUENCE [LARGE SCALE GENOMIC DNA]</scope>
    <source>
        <strain evidence="11 12">DSM 45975</strain>
    </source>
</reference>
<evidence type="ECO:0000256" key="4">
    <source>
        <dbReference type="ARBA" id="ARBA00022827"/>
    </source>
</evidence>
<dbReference type="InterPro" id="IPR050775">
    <property type="entry name" value="FAD-binding_Monooxygenases"/>
</dbReference>
<name>A0A839E7M0_9PSEU</name>
<dbReference type="PANTHER" id="PTHR43098">
    <property type="entry name" value="L-ORNITHINE N(5)-MONOOXYGENASE-RELATED"/>
    <property type="match status" value="1"/>
</dbReference>
<feature type="region of interest" description="Disordered" evidence="8">
    <location>
        <begin position="590"/>
        <end position="637"/>
    </location>
</feature>
<feature type="compositionally biased region" description="Low complexity" evidence="8">
    <location>
        <begin position="592"/>
        <end position="608"/>
    </location>
</feature>
<keyword evidence="3" id="KW-0285">Flavoprotein</keyword>
<keyword evidence="4" id="KW-0274">FAD</keyword>
<evidence type="ECO:0000313" key="11">
    <source>
        <dbReference type="EMBL" id="MBA8827697.1"/>
    </source>
</evidence>
<proteinExistence type="inferred from homology"/>
<dbReference type="GO" id="GO:0016709">
    <property type="term" value="F:oxidoreductase activity, acting on paired donors, with incorporation or reduction of molecular oxygen, NAD(P)H as one donor, and incorporation of one atom of oxygen"/>
    <property type="evidence" value="ECO:0007669"/>
    <property type="project" value="UniProtKB-ARBA"/>
</dbReference>
<evidence type="ECO:0000313" key="12">
    <source>
        <dbReference type="Proteomes" id="UP000569329"/>
    </source>
</evidence>
<dbReference type="InterPro" id="IPR036188">
    <property type="entry name" value="FAD/NAD-bd_sf"/>
</dbReference>